<dbReference type="GO" id="GO:0030328">
    <property type="term" value="P:prenylcysteine catabolic process"/>
    <property type="evidence" value="ECO:0007669"/>
    <property type="project" value="InterPro"/>
</dbReference>
<name>A0A284RAQ3_ARMOS</name>
<feature type="signal peptide" evidence="8">
    <location>
        <begin position="1"/>
        <end position="15"/>
    </location>
</feature>
<keyword evidence="11" id="KW-1185">Reference proteome</keyword>
<dbReference type="InterPro" id="IPR010795">
    <property type="entry name" value="Prenylcys_lyase"/>
</dbReference>
<keyword evidence="7" id="KW-0325">Glycoprotein</keyword>
<feature type="domain" description="Prenylcysteine lyase" evidence="9">
    <location>
        <begin position="146"/>
        <end position="481"/>
    </location>
</feature>
<accession>A0A284RAQ3</accession>
<keyword evidence="3" id="KW-0285">Flavoprotein</keyword>
<evidence type="ECO:0000256" key="7">
    <source>
        <dbReference type="ARBA" id="ARBA00023180"/>
    </source>
</evidence>
<dbReference type="GO" id="GO:0001735">
    <property type="term" value="F:prenylcysteine oxidase activity"/>
    <property type="evidence" value="ECO:0007669"/>
    <property type="project" value="InterPro"/>
</dbReference>
<evidence type="ECO:0000313" key="11">
    <source>
        <dbReference type="Proteomes" id="UP000219338"/>
    </source>
</evidence>
<dbReference type="PIRSF" id="PIRSF036292">
    <property type="entry name" value="Prenylcysteine_oxidase"/>
    <property type="match status" value="1"/>
</dbReference>
<dbReference type="PANTHER" id="PTHR15944">
    <property type="entry name" value="FARNESYLCYSTEINE LYASE"/>
    <property type="match status" value="1"/>
</dbReference>
<dbReference type="OMA" id="SIGIWDG"/>
<dbReference type="Proteomes" id="UP000219338">
    <property type="component" value="Unassembled WGS sequence"/>
</dbReference>
<evidence type="ECO:0000256" key="3">
    <source>
        <dbReference type="ARBA" id="ARBA00022630"/>
    </source>
</evidence>
<keyword evidence="6" id="KW-0560">Oxidoreductase</keyword>
<keyword evidence="4 8" id="KW-0732">Signal</keyword>
<protein>
    <recommendedName>
        <fullName evidence="9">Prenylcysteine lyase domain-containing protein</fullName>
    </recommendedName>
</protein>
<dbReference type="EMBL" id="FUEG01000006">
    <property type="protein sequence ID" value="SJL05843.1"/>
    <property type="molecule type" value="Genomic_DNA"/>
</dbReference>
<evidence type="ECO:0000256" key="5">
    <source>
        <dbReference type="ARBA" id="ARBA00022827"/>
    </source>
</evidence>
<evidence type="ECO:0000259" key="9">
    <source>
        <dbReference type="Pfam" id="PF07156"/>
    </source>
</evidence>
<evidence type="ECO:0000256" key="8">
    <source>
        <dbReference type="SAM" id="SignalP"/>
    </source>
</evidence>
<keyword evidence="5" id="KW-0274">FAD</keyword>
<dbReference type="GO" id="GO:0030327">
    <property type="term" value="P:prenylated protein catabolic process"/>
    <property type="evidence" value="ECO:0007669"/>
    <property type="project" value="TreeGrafter"/>
</dbReference>
<dbReference type="Gene3D" id="3.50.50.60">
    <property type="entry name" value="FAD/NAD(P)-binding domain"/>
    <property type="match status" value="1"/>
</dbReference>
<evidence type="ECO:0000256" key="4">
    <source>
        <dbReference type="ARBA" id="ARBA00022729"/>
    </source>
</evidence>
<evidence type="ECO:0000256" key="1">
    <source>
        <dbReference type="ARBA" id="ARBA00001974"/>
    </source>
</evidence>
<evidence type="ECO:0000313" key="10">
    <source>
        <dbReference type="EMBL" id="SJL05843.1"/>
    </source>
</evidence>
<dbReference type="SUPFAM" id="SSF51905">
    <property type="entry name" value="FAD/NAD(P)-binding domain"/>
    <property type="match status" value="1"/>
</dbReference>
<reference evidence="11" key="1">
    <citation type="journal article" date="2017" name="Nat. Ecol. Evol.">
        <title>Genome expansion and lineage-specific genetic innovations in the forest pathogenic fungi Armillaria.</title>
        <authorList>
            <person name="Sipos G."/>
            <person name="Prasanna A.N."/>
            <person name="Walter M.C."/>
            <person name="O'Connor E."/>
            <person name="Balint B."/>
            <person name="Krizsan K."/>
            <person name="Kiss B."/>
            <person name="Hess J."/>
            <person name="Varga T."/>
            <person name="Slot J."/>
            <person name="Riley R."/>
            <person name="Boka B."/>
            <person name="Rigling D."/>
            <person name="Barry K."/>
            <person name="Lee J."/>
            <person name="Mihaltcheva S."/>
            <person name="LaButti K."/>
            <person name="Lipzen A."/>
            <person name="Waldron R."/>
            <person name="Moloney N.M."/>
            <person name="Sperisen C."/>
            <person name="Kredics L."/>
            <person name="Vagvoelgyi C."/>
            <person name="Patrignani A."/>
            <person name="Fitzpatrick D."/>
            <person name="Nagy I."/>
            <person name="Doyle S."/>
            <person name="Anderson J.B."/>
            <person name="Grigoriev I.V."/>
            <person name="Gueldener U."/>
            <person name="Muensterkoetter M."/>
            <person name="Nagy L.G."/>
        </authorList>
    </citation>
    <scope>NUCLEOTIDE SEQUENCE [LARGE SCALE GENOMIC DNA]</scope>
    <source>
        <strain evidence="11">C18/9</strain>
    </source>
</reference>
<feature type="chain" id="PRO_5012334576" description="Prenylcysteine lyase domain-containing protein" evidence="8">
    <location>
        <begin position="16"/>
        <end position="521"/>
    </location>
</feature>
<comment type="similarity">
    <text evidence="2">Belongs to the prenylcysteine oxidase family.</text>
</comment>
<dbReference type="PANTHER" id="PTHR15944:SF0">
    <property type="entry name" value="PRENYLCYSTEINE LYASE DOMAIN-CONTAINING PROTEIN"/>
    <property type="match status" value="1"/>
</dbReference>
<evidence type="ECO:0000256" key="2">
    <source>
        <dbReference type="ARBA" id="ARBA00009967"/>
    </source>
</evidence>
<dbReference type="InterPro" id="IPR017046">
    <property type="entry name" value="Prenylcysteine_Oxase1"/>
</dbReference>
<proteinExistence type="inferred from homology"/>
<dbReference type="InterPro" id="IPR036188">
    <property type="entry name" value="FAD/NAD-bd_sf"/>
</dbReference>
<sequence length="521" mass="57941">MRLLGLLVAPAVVLAFQLPFKVPFLKNKLDDDATAPPRIAIIGAGAAGSSAAFWISKAKERFGLDLEVDVYESSSYIGGRSTVVYPYDDPSSYSPVELGGSIFVAANKNMWRASDEFNLTRTQWGDDDARMGVWDGEQLLVSVGGSWWDTVKLIWRYGVLSPRRTENVVEQMVKQFLKFYTAESPRWDNVTDLASSLGWTELVSRSTADFFESRHIGKNYVREIIEASTRVNYGQNVDAIHALEGAVSMAAGDVAAIQGGNYQIFEAFIHASNASVYLNTAVKSVTSKPYASASQSWTVESDLGSKTYKAVLLAAPFHSTGMTLSPLLTSQVPEQPYVRLHVTLLSTTSPSIDPEYLNLPPTATPPSMLLTTYEGARNGGKEPEFNSISYHGKISDDEWVVKVFSQERKSDEWLRKVFRGQVGWVHRKEWDAYPVLPPTTSFPPVKLDVGFYYINAFEPFISTMETETIASRNVVDLMLNEEFSSSICGPRISASSERQLSLSEYYFPSHYPDNFVLGWDC</sequence>
<dbReference type="OrthoDB" id="437369at2759"/>
<comment type="cofactor">
    <cofactor evidence="1">
        <name>FAD</name>
        <dbReference type="ChEBI" id="CHEBI:57692"/>
    </cofactor>
</comment>
<dbReference type="STRING" id="47428.A0A284RAQ3"/>
<gene>
    <name evidence="10" type="ORF">ARMOST_09179</name>
</gene>
<evidence type="ECO:0000256" key="6">
    <source>
        <dbReference type="ARBA" id="ARBA00023002"/>
    </source>
</evidence>
<dbReference type="Pfam" id="PF07156">
    <property type="entry name" value="Prenylcys_lyase"/>
    <property type="match status" value="1"/>
</dbReference>
<dbReference type="Pfam" id="PF13450">
    <property type="entry name" value="NAD_binding_8"/>
    <property type="match status" value="1"/>
</dbReference>
<dbReference type="AlphaFoldDB" id="A0A284RAQ3"/>
<organism evidence="10 11">
    <name type="scientific">Armillaria ostoyae</name>
    <name type="common">Armillaria root rot fungus</name>
    <dbReference type="NCBI Taxonomy" id="47428"/>
    <lineage>
        <taxon>Eukaryota</taxon>
        <taxon>Fungi</taxon>
        <taxon>Dikarya</taxon>
        <taxon>Basidiomycota</taxon>
        <taxon>Agaricomycotina</taxon>
        <taxon>Agaricomycetes</taxon>
        <taxon>Agaricomycetidae</taxon>
        <taxon>Agaricales</taxon>
        <taxon>Marasmiineae</taxon>
        <taxon>Physalacriaceae</taxon>
        <taxon>Armillaria</taxon>
    </lineage>
</organism>